<dbReference type="Proteomes" id="UP000568380">
    <property type="component" value="Unassembled WGS sequence"/>
</dbReference>
<organism evidence="2 3">
    <name type="scientific">Nonomuraea endophytica</name>
    <dbReference type="NCBI Taxonomy" id="714136"/>
    <lineage>
        <taxon>Bacteria</taxon>
        <taxon>Bacillati</taxon>
        <taxon>Actinomycetota</taxon>
        <taxon>Actinomycetes</taxon>
        <taxon>Streptosporangiales</taxon>
        <taxon>Streptosporangiaceae</taxon>
        <taxon>Nonomuraea</taxon>
    </lineage>
</organism>
<dbReference type="InterPro" id="IPR041664">
    <property type="entry name" value="AAA_16"/>
</dbReference>
<dbReference type="InterPro" id="IPR027417">
    <property type="entry name" value="P-loop_NTPase"/>
</dbReference>
<dbReference type="Gene3D" id="3.40.50.300">
    <property type="entry name" value="P-loop containing nucleotide triphosphate hydrolases"/>
    <property type="match status" value="1"/>
</dbReference>
<accession>A0A7W8EJF3</accession>
<evidence type="ECO:0000313" key="2">
    <source>
        <dbReference type="EMBL" id="MBB5080622.1"/>
    </source>
</evidence>
<dbReference type="RefSeq" id="WP_221340964.1">
    <property type="nucleotide sequence ID" value="NZ_JACHIN010000008.1"/>
</dbReference>
<proteinExistence type="predicted"/>
<gene>
    <name evidence="2" type="ORF">HNR40_006109</name>
</gene>
<sequence length="724" mass="79754">MFKDRTEQLDRLCEALARPGIRMVSILGRRGIGKSALGAKVVDTLSARTTTFHGFVNLSSRVDGAITVERIFFACCRLVPAGEREALQALWGRQQSAYDRLIDLFEVLGHERRVLVVLDNFEDHLRSDGQLRDDDLVPFFETVFRVPNAPRVLLTSQIPLGLDPALLRFESRVHLQEGLPVSDSADLLLELDHDGAAGLSSASRAELEAAAERLHGVPRALELAIGAIVNDHLTLPTLEDVISDYSARGNIVEQLAQRNLNELSEEERLTLDVLAVFRSPVPPEAVQWVMRPLSPGLDPSRALARLADIYMVTRHPRSRTFTLHPLDADIAYAALDDQNPWGRRVLERRVASWYATQRVPQPWTSADDLVQHRLEFEHRVRAEDYDAAAFLLDEIGEFLLWQGSVREVLGMHEAIDGRLDNEEALLAHLVGKGLAHHVGGPTDDSVAILETAIRLAELSPGRRLQLTRALFALGDLFRQSRRLRDATRLLERAVDVAHEIGERFHEDHALLCLSLTYSYLEEIEPALEVADRLDALAAATGDPMTRARAHDARSAAYVVAGRWAEAAESAAAGIADYQSSRVPEALGYARNVLGIAQLGLGQTEAALESLRQANDEGRQVEIPRILGMTQYNLAWAHWTLDRIGEARTAAELSVAAFPPGEGGDGKAARALLLAVEARATGRPDTASGFLREAAEHARGNTDLIPSAWLAAEAARLSQEEHQDD</sequence>
<evidence type="ECO:0000313" key="3">
    <source>
        <dbReference type="Proteomes" id="UP000568380"/>
    </source>
</evidence>
<dbReference type="SUPFAM" id="SSF48452">
    <property type="entry name" value="TPR-like"/>
    <property type="match status" value="1"/>
</dbReference>
<dbReference type="Gene3D" id="1.25.40.10">
    <property type="entry name" value="Tetratricopeptide repeat domain"/>
    <property type="match status" value="2"/>
</dbReference>
<dbReference type="PANTHER" id="PTHR47691">
    <property type="entry name" value="REGULATOR-RELATED"/>
    <property type="match status" value="1"/>
</dbReference>
<feature type="domain" description="Orc1-like AAA ATPase" evidence="1">
    <location>
        <begin position="5"/>
        <end position="131"/>
    </location>
</feature>
<comment type="caution">
    <text evidence="2">The sequence shown here is derived from an EMBL/GenBank/DDBJ whole genome shotgun (WGS) entry which is preliminary data.</text>
</comment>
<dbReference type="InterPro" id="IPR011990">
    <property type="entry name" value="TPR-like_helical_dom_sf"/>
</dbReference>
<dbReference type="Pfam" id="PF13191">
    <property type="entry name" value="AAA_16"/>
    <property type="match status" value="1"/>
</dbReference>
<name>A0A7W8EJF3_9ACTN</name>
<reference evidence="2 3" key="1">
    <citation type="submission" date="2020-08" db="EMBL/GenBank/DDBJ databases">
        <title>Genomic Encyclopedia of Type Strains, Phase IV (KMG-IV): sequencing the most valuable type-strain genomes for metagenomic binning, comparative biology and taxonomic classification.</title>
        <authorList>
            <person name="Goeker M."/>
        </authorList>
    </citation>
    <scope>NUCLEOTIDE SEQUENCE [LARGE SCALE GENOMIC DNA]</scope>
    <source>
        <strain evidence="2 3">DSM 45385</strain>
    </source>
</reference>
<dbReference type="SUPFAM" id="SSF52540">
    <property type="entry name" value="P-loop containing nucleoside triphosphate hydrolases"/>
    <property type="match status" value="1"/>
</dbReference>
<protein>
    <submittedName>
        <fullName evidence="2">Tetratricopeptide (TPR) repeat protein</fullName>
    </submittedName>
</protein>
<dbReference type="EMBL" id="JACHIN010000008">
    <property type="protein sequence ID" value="MBB5080622.1"/>
    <property type="molecule type" value="Genomic_DNA"/>
</dbReference>
<dbReference type="PANTHER" id="PTHR47691:SF3">
    <property type="entry name" value="HTH-TYPE TRANSCRIPTIONAL REGULATOR RV0890C-RELATED"/>
    <property type="match status" value="1"/>
</dbReference>
<dbReference type="AlphaFoldDB" id="A0A7W8EJF3"/>
<evidence type="ECO:0000259" key="1">
    <source>
        <dbReference type="Pfam" id="PF13191"/>
    </source>
</evidence>
<keyword evidence="3" id="KW-1185">Reference proteome</keyword>